<protein>
    <recommendedName>
        <fullName evidence="2">Alpha/beta hydrolase fold-3 domain-containing protein</fullName>
    </recommendedName>
</protein>
<comment type="caution">
    <text evidence="3">The sequence shown here is derived from an EMBL/GenBank/DDBJ whole genome shotgun (WGS) entry which is preliminary data.</text>
</comment>
<dbReference type="Pfam" id="PF07859">
    <property type="entry name" value="Abhydrolase_3"/>
    <property type="match status" value="1"/>
</dbReference>
<reference evidence="3" key="1">
    <citation type="submission" date="2023-07" db="EMBL/GenBank/DDBJ databases">
        <title>Black Yeasts Isolated from many extreme environments.</title>
        <authorList>
            <person name="Coleine C."/>
            <person name="Stajich J.E."/>
            <person name="Selbmann L."/>
        </authorList>
    </citation>
    <scope>NUCLEOTIDE SEQUENCE</scope>
    <source>
        <strain evidence="3">CCFEE 5485</strain>
    </source>
</reference>
<evidence type="ECO:0000313" key="4">
    <source>
        <dbReference type="Proteomes" id="UP001274830"/>
    </source>
</evidence>
<evidence type="ECO:0000256" key="1">
    <source>
        <dbReference type="ARBA" id="ARBA00022801"/>
    </source>
</evidence>
<accession>A0AAE0TNC4</accession>
<gene>
    <name evidence="3" type="ORF">LTR78_009806</name>
</gene>
<keyword evidence="4" id="KW-1185">Reference proteome</keyword>
<evidence type="ECO:0000259" key="2">
    <source>
        <dbReference type="Pfam" id="PF07859"/>
    </source>
</evidence>
<dbReference type="EMBL" id="JAUTXT010000058">
    <property type="protein sequence ID" value="KAK3670352.1"/>
    <property type="molecule type" value="Genomic_DNA"/>
</dbReference>
<keyword evidence="1" id="KW-0378">Hydrolase</keyword>
<sequence length="336" mass="36874">MAVSSKDFSADPKFTSFSATDVTYKTVGTTAVEATILVPKTIIDKPGKYPLAIRWHGGFWVTGHRLFPDWYPTWLLDFCFKHDAIAIAPDYRLVPEANGQDILQDMRDFYTWLLEPGNLSKHLPSGVEANLGNLLVTGESAGGWLAWQSAIYTPKSIGATVLHYPVLDLRAPHFTVAGPKELFPGAPAELPSHILNDYVAKLKGDEVVGNDENLSRFPLVLSIVQQGRFDELFGTDRSLHPLEQVEDGAVTSEFPSIWILHGKDDTAVPIEGTRKMVEALQQRGLGEDKLHLSVEAGGHGFDIHAPDTNEAATLETGWVKEGVSFLMRSAINTARG</sequence>
<dbReference type="PANTHER" id="PTHR48081">
    <property type="entry name" value="AB HYDROLASE SUPERFAMILY PROTEIN C4A8.06C"/>
    <property type="match status" value="1"/>
</dbReference>
<feature type="domain" description="Alpha/beta hydrolase fold-3" evidence="2">
    <location>
        <begin position="55"/>
        <end position="171"/>
    </location>
</feature>
<evidence type="ECO:0000313" key="3">
    <source>
        <dbReference type="EMBL" id="KAK3670352.1"/>
    </source>
</evidence>
<dbReference type="GO" id="GO:0016787">
    <property type="term" value="F:hydrolase activity"/>
    <property type="evidence" value="ECO:0007669"/>
    <property type="project" value="UniProtKB-KW"/>
</dbReference>
<organism evidence="3 4">
    <name type="scientific">Recurvomyces mirabilis</name>
    <dbReference type="NCBI Taxonomy" id="574656"/>
    <lineage>
        <taxon>Eukaryota</taxon>
        <taxon>Fungi</taxon>
        <taxon>Dikarya</taxon>
        <taxon>Ascomycota</taxon>
        <taxon>Pezizomycotina</taxon>
        <taxon>Dothideomycetes</taxon>
        <taxon>Dothideomycetidae</taxon>
        <taxon>Mycosphaerellales</taxon>
        <taxon>Teratosphaeriaceae</taxon>
        <taxon>Recurvomyces</taxon>
    </lineage>
</organism>
<dbReference type="InterPro" id="IPR013094">
    <property type="entry name" value="AB_hydrolase_3"/>
</dbReference>
<proteinExistence type="predicted"/>
<dbReference type="PANTHER" id="PTHR48081:SF3">
    <property type="entry name" value="ALPHA_BETA HYDROLASE FOLD-3 DOMAIN-CONTAINING PROTEIN"/>
    <property type="match status" value="1"/>
</dbReference>
<dbReference type="InterPro" id="IPR029058">
    <property type="entry name" value="AB_hydrolase_fold"/>
</dbReference>
<dbReference type="SUPFAM" id="SSF53474">
    <property type="entry name" value="alpha/beta-Hydrolases"/>
    <property type="match status" value="1"/>
</dbReference>
<dbReference type="Proteomes" id="UP001274830">
    <property type="component" value="Unassembled WGS sequence"/>
</dbReference>
<dbReference type="InterPro" id="IPR050300">
    <property type="entry name" value="GDXG_lipolytic_enzyme"/>
</dbReference>
<name>A0AAE0TNC4_9PEZI</name>
<dbReference type="Gene3D" id="3.40.50.1820">
    <property type="entry name" value="alpha/beta hydrolase"/>
    <property type="match status" value="1"/>
</dbReference>
<dbReference type="AlphaFoldDB" id="A0AAE0TNC4"/>